<gene>
    <name evidence="8" type="ORF">P4O66_016221</name>
</gene>
<evidence type="ECO:0000256" key="6">
    <source>
        <dbReference type="SAM" id="MobiDB-lite"/>
    </source>
</evidence>
<reference evidence="8" key="1">
    <citation type="submission" date="2023-03" db="EMBL/GenBank/DDBJ databases">
        <title>Electrophorus voltai genome.</title>
        <authorList>
            <person name="Bian C."/>
        </authorList>
    </citation>
    <scope>NUCLEOTIDE SEQUENCE</scope>
    <source>
        <strain evidence="8">CB-2022</strain>
        <tissue evidence="8">Muscle</tissue>
    </source>
</reference>
<dbReference type="SUPFAM" id="SSF47459">
    <property type="entry name" value="HLH, helix-loop-helix DNA-binding domain"/>
    <property type="match status" value="1"/>
</dbReference>
<dbReference type="InterPro" id="IPR050370">
    <property type="entry name" value="HES_HEY"/>
</dbReference>
<keyword evidence="2" id="KW-0678">Repressor</keyword>
<comment type="subcellular location">
    <subcellularLocation>
        <location evidence="1">Nucleus</location>
    </subcellularLocation>
</comment>
<keyword evidence="9" id="KW-1185">Reference proteome</keyword>
<evidence type="ECO:0000256" key="5">
    <source>
        <dbReference type="ARBA" id="ARBA00023242"/>
    </source>
</evidence>
<proteinExistence type="predicted"/>
<feature type="non-terminal residue" evidence="8">
    <location>
        <position position="261"/>
    </location>
</feature>
<keyword evidence="5" id="KW-0539">Nucleus</keyword>
<feature type="domain" description="BHLH" evidence="7">
    <location>
        <begin position="7"/>
        <end position="64"/>
    </location>
</feature>
<dbReference type="Proteomes" id="UP001239994">
    <property type="component" value="Unassembled WGS sequence"/>
</dbReference>
<dbReference type="InterPro" id="IPR011598">
    <property type="entry name" value="bHLH_dom"/>
</dbReference>
<dbReference type="Gene3D" id="4.10.280.10">
    <property type="entry name" value="Helix-loop-helix DNA-binding domain"/>
    <property type="match status" value="1"/>
</dbReference>
<dbReference type="EMBL" id="JAROKS010000023">
    <property type="protein sequence ID" value="KAK1787731.1"/>
    <property type="molecule type" value="Genomic_DNA"/>
</dbReference>
<sequence>MSSHLCYPQLLKPQVERRRRERMNRSLENLRLLLLQGSEQQMLSHRRVEKAEILEQTVLFLQSSTKKARVGVEGKEGYPFLEGFSACLEKATHFMQQEGKTRGLNISLSTTLRSRLSGPWAVPQWGRVPPCATVPEAARHEQKRSPVCMRRGPCTAGRCGHSHSCKVLLRHMDHNALGCHANTATTSRAPCGLQAPASGHHLPSQRQRVAGVGVCFCSREMKQKQGTLASSRAEAGEISHSPTEQGLIPRGTGTGTVSRGL</sequence>
<evidence type="ECO:0000256" key="4">
    <source>
        <dbReference type="ARBA" id="ARBA00023163"/>
    </source>
</evidence>
<accession>A0AAD8YVX4</accession>
<evidence type="ECO:0000313" key="9">
    <source>
        <dbReference type="Proteomes" id="UP001239994"/>
    </source>
</evidence>
<dbReference type="PROSITE" id="PS50888">
    <property type="entry name" value="BHLH"/>
    <property type="match status" value="1"/>
</dbReference>
<evidence type="ECO:0000313" key="8">
    <source>
        <dbReference type="EMBL" id="KAK1787731.1"/>
    </source>
</evidence>
<dbReference type="InterPro" id="IPR036638">
    <property type="entry name" value="HLH_DNA-bd_sf"/>
</dbReference>
<dbReference type="GO" id="GO:0005634">
    <property type="term" value="C:nucleus"/>
    <property type="evidence" value="ECO:0007669"/>
    <property type="project" value="UniProtKB-SubCell"/>
</dbReference>
<protein>
    <recommendedName>
        <fullName evidence="7">BHLH domain-containing protein</fullName>
    </recommendedName>
</protein>
<dbReference type="GO" id="GO:0046983">
    <property type="term" value="F:protein dimerization activity"/>
    <property type="evidence" value="ECO:0007669"/>
    <property type="project" value="InterPro"/>
</dbReference>
<comment type="caution">
    <text evidence="8">The sequence shown here is derived from an EMBL/GenBank/DDBJ whole genome shotgun (WGS) entry which is preliminary data.</text>
</comment>
<dbReference type="SMART" id="SM00353">
    <property type="entry name" value="HLH"/>
    <property type="match status" value="1"/>
</dbReference>
<organism evidence="8 9">
    <name type="scientific">Electrophorus voltai</name>
    <dbReference type="NCBI Taxonomy" id="2609070"/>
    <lineage>
        <taxon>Eukaryota</taxon>
        <taxon>Metazoa</taxon>
        <taxon>Chordata</taxon>
        <taxon>Craniata</taxon>
        <taxon>Vertebrata</taxon>
        <taxon>Euteleostomi</taxon>
        <taxon>Actinopterygii</taxon>
        <taxon>Neopterygii</taxon>
        <taxon>Teleostei</taxon>
        <taxon>Ostariophysi</taxon>
        <taxon>Gymnotiformes</taxon>
        <taxon>Gymnotoidei</taxon>
        <taxon>Gymnotidae</taxon>
        <taxon>Electrophorus</taxon>
    </lineage>
</organism>
<name>A0AAD8YVX4_9TELE</name>
<dbReference type="Pfam" id="PF00010">
    <property type="entry name" value="HLH"/>
    <property type="match status" value="1"/>
</dbReference>
<evidence type="ECO:0000259" key="7">
    <source>
        <dbReference type="PROSITE" id="PS50888"/>
    </source>
</evidence>
<feature type="region of interest" description="Disordered" evidence="6">
    <location>
        <begin position="227"/>
        <end position="261"/>
    </location>
</feature>
<keyword evidence="3" id="KW-0805">Transcription regulation</keyword>
<dbReference type="AlphaFoldDB" id="A0AAD8YVX4"/>
<dbReference type="PANTHER" id="PTHR10985">
    <property type="entry name" value="BASIC HELIX-LOOP-HELIX TRANSCRIPTION FACTOR, HES-RELATED"/>
    <property type="match status" value="1"/>
</dbReference>
<keyword evidence="4" id="KW-0804">Transcription</keyword>
<evidence type="ECO:0000256" key="3">
    <source>
        <dbReference type="ARBA" id="ARBA00023015"/>
    </source>
</evidence>
<evidence type="ECO:0000256" key="2">
    <source>
        <dbReference type="ARBA" id="ARBA00022491"/>
    </source>
</evidence>
<evidence type="ECO:0000256" key="1">
    <source>
        <dbReference type="ARBA" id="ARBA00004123"/>
    </source>
</evidence>